<feature type="compositionally biased region" description="Basic and acidic residues" evidence="1">
    <location>
        <begin position="280"/>
        <end position="295"/>
    </location>
</feature>
<dbReference type="EMBL" id="BPWL01000005">
    <property type="protein sequence ID" value="GJJ10510.1"/>
    <property type="molecule type" value="Genomic_DNA"/>
</dbReference>
<keyword evidence="4" id="KW-1185">Reference proteome</keyword>
<feature type="transmembrane region" description="Helical" evidence="2">
    <location>
        <begin position="173"/>
        <end position="198"/>
    </location>
</feature>
<feature type="transmembrane region" description="Helical" evidence="2">
    <location>
        <begin position="55"/>
        <end position="72"/>
    </location>
</feature>
<dbReference type="AlphaFoldDB" id="A0AAV5AEY3"/>
<feature type="transmembrane region" description="Helical" evidence="2">
    <location>
        <begin position="133"/>
        <end position="153"/>
    </location>
</feature>
<keyword evidence="2" id="KW-1133">Transmembrane helix</keyword>
<feature type="transmembrane region" description="Helical" evidence="2">
    <location>
        <begin position="218"/>
        <end position="239"/>
    </location>
</feature>
<protein>
    <submittedName>
        <fullName evidence="3">Uncharacterized protein</fullName>
    </submittedName>
</protein>
<evidence type="ECO:0000313" key="4">
    <source>
        <dbReference type="Proteomes" id="UP001050691"/>
    </source>
</evidence>
<evidence type="ECO:0000256" key="2">
    <source>
        <dbReference type="SAM" id="Phobius"/>
    </source>
</evidence>
<comment type="caution">
    <text evidence="3">The sequence shown here is derived from an EMBL/GenBank/DDBJ whole genome shotgun (WGS) entry which is preliminary data.</text>
</comment>
<keyword evidence="2" id="KW-0812">Transmembrane</keyword>
<feature type="transmembrane region" description="Helical" evidence="2">
    <location>
        <begin position="92"/>
        <end position="112"/>
    </location>
</feature>
<name>A0AAV5AEY3_9AGAM</name>
<feature type="transmembrane region" description="Helical" evidence="2">
    <location>
        <begin position="18"/>
        <end position="43"/>
    </location>
</feature>
<reference evidence="3" key="1">
    <citation type="submission" date="2021-10" db="EMBL/GenBank/DDBJ databases">
        <title>De novo Genome Assembly of Clathrus columnatus (Basidiomycota, Fungi) Using Illumina and Nanopore Sequence Data.</title>
        <authorList>
            <person name="Ogiso-Tanaka E."/>
            <person name="Itagaki H."/>
            <person name="Hosoya T."/>
            <person name="Hosaka K."/>
        </authorList>
    </citation>
    <scope>NUCLEOTIDE SEQUENCE</scope>
    <source>
        <strain evidence="3">MO-923</strain>
    </source>
</reference>
<accession>A0AAV5AEY3</accession>
<dbReference type="Proteomes" id="UP001050691">
    <property type="component" value="Unassembled WGS sequence"/>
</dbReference>
<gene>
    <name evidence="3" type="ORF">Clacol_004736</name>
</gene>
<organism evidence="3 4">
    <name type="scientific">Clathrus columnatus</name>
    <dbReference type="NCBI Taxonomy" id="1419009"/>
    <lineage>
        <taxon>Eukaryota</taxon>
        <taxon>Fungi</taxon>
        <taxon>Dikarya</taxon>
        <taxon>Basidiomycota</taxon>
        <taxon>Agaricomycotina</taxon>
        <taxon>Agaricomycetes</taxon>
        <taxon>Phallomycetidae</taxon>
        <taxon>Phallales</taxon>
        <taxon>Clathraceae</taxon>
        <taxon>Clathrus</taxon>
    </lineage>
</organism>
<sequence length="309" mass="34436">MIVIPGINNDLPLDKAELIAFFLESLLYGVSLLLFFITIWVIVYHRKTERLNKRLLFTSCLMMFFGTLHLAIDLSRILQGFLDERDAPGGPIGYFAKLFLWSHVFKTAIFAVQTVLADSFATYRCWVVWGRSWAIFLPALFVVGTFITGVGIVHGCAVLKDGENVFASSLTGWITSFFTLTLTTNIVCTSLIAIRIWYTTRKVSRFSGQQTLMPTFPIISIVFNLIIVRIALGIAHGGASGIHTNQNPTAMDATRSYMTNGHTQYPLKPLAVTVTQLVHKETDQEETPVKDRDSFNSEGAGKESAWNAV</sequence>
<keyword evidence="2" id="KW-0472">Membrane</keyword>
<evidence type="ECO:0000313" key="3">
    <source>
        <dbReference type="EMBL" id="GJJ10510.1"/>
    </source>
</evidence>
<feature type="region of interest" description="Disordered" evidence="1">
    <location>
        <begin position="280"/>
        <end position="309"/>
    </location>
</feature>
<evidence type="ECO:0000256" key="1">
    <source>
        <dbReference type="SAM" id="MobiDB-lite"/>
    </source>
</evidence>
<proteinExistence type="predicted"/>